<keyword evidence="1" id="KW-1133">Transmembrane helix</keyword>
<evidence type="ECO:0000256" key="1">
    <source>
        <dbReference type="SAM" id="Phobius"/>
    </source>
</evidence>
<name>A0A1F5C9R5_9BACT</name>
<feature type="transmembrane region" description="Helical" evidence="1">
    <location>
        <begin position="139"/>
        <end position="156"/>
    </location>
</feature>
<feature type="domain" description="CAAX prenyl protease 2/Lysostaphin resistance protein A-like" evidence="2">
    <location>
        <begin position="141"/>
        <end position="227"/>
    </location>
</feature>
<reference evidence="3 4" key="1">
    <citation type="journal article" date="2016" name="Nat. Commun.">
        <title>Thousands of microbial genomes shed light on interconnected biogeochemical processes in an aquifer system.</title>
        <authorList>
            <person name="Anantharaman K."/>
            <person name="Brown C.T."/>
            <person name="Hug L.A."/>
            <person name="Sharon I."/>
            <person name="Castelle C.J."/>
            <person name="Probst A.J."/>
            <person name="Thomas B.C."/>
            <person name="Singh A."/>
            <person name="Wilkins M.J."/>
            <person name="Karaoz U."/>
            <person name="Brodie E.L."/>
            <person name="Williams K.H."/>
            <person name="Hubbard S.S."/>
            <person name="Banfield J.F."/>
        </authorList>
    </citation>
    <scope>NUCLEOTIDE SEQUENCE [LARGE SCALE GENOMIC DNA]</scope>
</reference>
<accession>A0A1F5C9R5</accession>
<sequence length="239" mass="27290">MKLDVGSGDERIREIVAGWSFQTQLGFFLIALFGAVPIIQWLAYLIPFDSVRLALFRLDGFASDFFGTILLIFFLLYKRGYIADTIFSAPANYKTNLKNVWLRFLIYTVVILAVGLAQVYNLAYLFNIGPKAMKLTGDLGGFLVFTLIVPITEEIYSRFLALYIISRWSNRLVGVTVSVFLFTIGHYSPTMSDKTQNIILGTLWALVTMKFGTLWPSLAMHSWNNMIVYFIKSWRLPLF</sequence>
<dbReference type="AlphaFoldDB" id="A0A1F5C9R5"/>
<protein>
    <recommendedName>
        <fullName evidence="2">CAAX prenyl protease 2/Lysostaphin resistance protein A-like domain-containing protein</fullName>
    </recommendedName>
</protein>
<dbReference type="InterPro" id="IPR003675">
    <property type="entry name" value="Rce1/LyrA-like_dom"/>
</dbReference>
<organism evidence="3 4">
    <name type="scientific">Candidatus Azambacteria bacterium RIFCSPLOWO2_02_FULL_44_14</name>
    <dbReference type="NCBI Taxonomy" id="1797306"/>
    <lineage>
        <taxon>Bacteria</taxon>
        <taxon>Candidatus Azamiibacteriota</taxon>
    </lineage>
</organism>
<keyword evidence="1" id="KW-0472">Membrane</keyword>
<evidence type="ECO:0000259" key="2">
    <source>
        <dbReference type="Pfam" id="PF02517"/>
    </source>
</evidence>
<evidence type="ECO:0000313" key="3">
    <source>
        <dbReference type="EMBL" id="OGD39596.1"/>
    </source>
</evidence>
<gene>
    <name evidence="3" type="ORF">A3I30_03790</name>
</gene>
<feature type="transmembrane region" description="Helical" evidence="1">
    <location>
        <begin position="104"/>
        <end position="127"/>
    </location>
</feature>
<dbReference type="Pfam" id="PF02517">
    <property type="entry name" value="Rce1-like"/>
    <property type="match status" value="1"/>
</dbReference>
<proteinExistence type="predicted"/>
<feature type="transmembrane region" description="Helical" evidence="1">
    <location>
        <begin position="58"/>
        <end position="77"/>
    </location>
</feature>
<feature type="transmembrane region" description="Helical" evidence="1">
    <location>
        <begin position="199"/>
        <end position="218"/>
    </location>
</feature>
<dbReference type="Proteomes" id="UP000177197">
    <property type="component" value="Unassembled WGS sequence"/>
</dbReference>
<dbReference type="EMBL" id="MEYV01000022">
    <property type="protein sequence ID" value="OGD39596.1"/>
    <property type="molecule type" value="Genomic_DNA"/>
</dbReference>
<comment type="caution">
    <text evidence="3">The sequence shown here is derived from an EMBL/GenBank/DDBJ whole genome shotgun (WGS) entry which is preliminary data.</text>
</comment>
<dbReference type="GO" id="GO:0004175">
    <property type="term" value="F:endopeptidase activity"/>
    <property type="evidence" value="ECO:0007669"/>
    <property type="project" value="UniProtKB-ARBA"/>
</dbReference>
<evidence type="ECO:0000313" key="4">
    <source>
        <dbReference type="Proteomes" id="UP000177197"/>
    </source>
</evidence>
<keyword evidence="1" id="KW-0812">Transmembrane</keyword>
<dbReference type="GO" id="GO:0080120">
    <property type="term" value="P:CAAX-box protein maturation"/>
    <property type="evidence" value="ECO:0007669"/>
    <property type="project" value="UniProtKB-ARBA"/>
</dbReference>
<feature type="transmembrane region" description="Helical" evidence="1">
    <location>
        <begin position="25"/>
        <end position="46"/>
    </location>
</feature>
<feature type="transmembrane region" description="Helical" evidence="1">
    <location>
        <begin position="168"/>
        <end position="187"/>
    </location>
</feature>